<dbReference type="Pfam" id="PF14032">
    <property type="entry name" value="PknH_C"/>
    <property type="match status" value="1"/>
</dbReference>
<dbReference type="SUPFAM" id="SSF56112">
    <property type="entry name" value="Protein kinase-like (PK-like)"/>
    <property type="match status" value="1"/>
</dbReference>
<dbReference type="GO" id="GO:0005524">
    <property type="term" value="F:ATP binding"/>
    <property type="evidence" value="ECO:0007669"/>
    <property type="project" value="UniProtKB-UniRule"/>
</dbReference>
<keyword evidence="20" id="KW-1185">Reference proteome</keyword>
<feature type="region of interest" description="Disordered" evidence="16">
    <location>
        <begin position="283"/>
        <end position="361"/>
    </location>
</feature>
<dbReference type="Proteomes" id="UP000465360">
    <property type="component" value="Unassembled WGS sequence"/>
</dbReference>
<dbReference type="Gene3D" id="3.30.200.20">
    <property type="entry name" value="Phosphorylase Kinase, domain 1"/>
    <property type="match status" value="1"/>
</dbReference>
<reference evidence="19 20" key="1">
    <citation type="journal article" date="2019" name="Emerg. Microbes Infect.">
        <title>Comprehensive subspecies identification of 175 nontuberculous mycobacteria species based on 7547 genomic profiles.</title>
        <authorList>
            <person name="Matsumoto Y."/>
            <person name="Kinjo T."/>
            <person name="Motooka D."/>
            <person name="Nabeya D."/>
            <person name="Jung N."/>
            <person name="Uechi K."/>
            <person name="Horii T."/>
            <person name="Iida T."/>
            <person name="Fujita J."/>
            <person name="Nakamura S."/>
        </authorList>
    </citation>
    <scope>NUCLEOTIDE SEQUENCE [LARGE SCALE GENOMIC DNA]</scope>
    <source>
        <strain evidence="19 20">JCM 30725</strain>
    </source>
</reference>
<dbReference type="PANTHER" id="PTHR43289">
    <property type="entry name" value="MITOGEN-ACTIVATED PROTEIN KINASE KINASE KINASE 20-RELATED"/>
    <property type="match status" value="1"/>
</dbReference>
<dbReference type="InterPro" id="IPR038232">
    <property type="entry name" value="PknH-like_Extracell_sf"/>
</dbReference>
<keyword evidence="9" id="KW-0418">Kinase</keyword>
<gene>
    <name evidence="19" type="ORF">MBOU_55490</name>
</gene>
<protein>
    <recommendedName>
        <fullName evidence="2">non-specific serine/threonine protein kinase</fullName>
        <ecNumber evidence="2">2.7.11.1</ecNumber>
    </recommendedName>
</protein>
<comment type="subcellular location">
    <subcellularLocation>
        <location evidence="1">Cell membrane</location>
        <topology evidence="1">Single-pass membrane protein</topology>
    </subcellularLocation>
</comment>
<dbReference type="InterPro" id="IPR017441">
    <property type="entry name" value="Protein_kinase_ATP_BS"/>
</dbReference>
<evidence type="ECO:0000256" key="2">
    <source>
        <dbReference type="ARBA" id="ARBA00012513"/>
    </source>
</evidence>
<evidence type="ECO:0000256" key="16">
    <source>
        <dbReference type="SAM" id="MobiDB-lite"/>
    </source>
</evidence>
<dbReference type="SMART" id="SM00220">
    <property type="entry name" value="S_TKc"/>
    <property type="match status" value="1"/>
</dbReference>
<feature type="binding site" evidence="15">
    <location>
        <position position="50"/>
    </location>
    <ligand>
        <name>ATP</name>
        <dbReference type="ChEBI" id="CHEBI:30616"/>
    </ligand>
</feature>
<evidence type="ECO:0000256" key="13">
    <source>
        <dbReference type="ARBA" id="ARBA00047899"/>
    </source>
</evidence>
<organism evidence="19 20">
    <name type="scientific">Mycobacterium bourgelatii</name>
    <dbReference type="NCBI Taxonomy" id="1273442"/>
    <lineage>
        <taxon>Bacteria</taxon>
        <taxon>Bacillati</taxon>
        <taxon>Actinomycetota</taxon>
        <taxon>Actinomycetes</taxon>
        <taxon>Mycobacteriales</taxon>
        <taxon>Mycobacteriaceae</taxon>
        <taxon>Mycobacterium</taxon>
    </lineage>
</organism>
<dbReference type="PANTHER" id="PTHR43289:SF6">
    <property type="entry name" value="SERINE_THREONINE-PROTEIN KINASE NEKL-3"/>
    <property type="match status" value="1"/>
</dbReference>
<dbReference type="PROSITE" id="PS00107">
    <property type="entry name" value="PROTEIN_KINASE_ATP"/>
    <property type="match status" value="1"/>
</dbReference>
<name>A0A7I9YYB7_MYCBU</name>
<proteinExistence type="predicted"/>
<feature type="compositionally biased region" description="Pro residues" evidence="16">
    <location>
        <begin position="335"/>
        <end position="358"/>
    </location>
</feature>
<keyword evidence="5" id="KW-0597">Phosphoprotein</keyword>
<comment type="catalytic activity">
    <reaction evidence="13">
        <text>L-threonyl-[protein] + ATP = O-phospho-L-threonyl-[protein] + ADP + H(+)</text>
        <dbReference type="Rhea" id="RHEA:46608"/>
        <dbReference type="Rhea" id="RHEA-COMP:11060"/>
        <dbReference type="Rhea" id="RHEA-COMP:11605"/>
        <dbReference type="ChEBI" id="CHEBI:15378"/>
        <dbReference type="ChEBI" id="CHEBI:30013"/>
        <dbReference type="ChEBI" id="CHEBI:30616"/>
        <dbReference type="ChEBI" id="CHEBI:61977"/>
        <dbReference type="ChEBI" id="CHEBI:456216"/>
        <dbReference type="EC" id="2.7.11.1"/>
    </reaction>
</comment>
<dbReference type="Pfam" id="PF00069">
    <property type="entry name" value="Pkinase"/>
    <property type="match status" value="1"/>
</dbReference>
<evidence type="ECO:0000256" key="6">
    <source>
        <dbReference type="ARBA" id="ARBA00022679"/>
    </source>
</evidence>
<dbReference type="PROSITE" id="PS50011">
    <property type="entry name" value="PROTEIN_KINASE_DOM"/>
    <property type="match status" value="1"/>
</dbReference>
<keyword evidence="12 17" id="KW-0472">Membrane</keyword>
<dbReference type="GO" id="GO:0005886">
    <property type="term" value="C:plasma membrane"/>
    <property type="evidence" value="ECO:0007669"/>
    <property type="project" value="UniProtKB-SubCell"/>
</dbReference>
<dbReference type="FunFam" id="1.10.510.10:FF:000021">
    <property type="entry name" value="Serine/threonine protein kinase"/>
    <property type="match status" value="1"/>
</dbReference>
<evidence type="ECO:0000256" key="1">
    <source>
        <dbReference type="ARBA" id="ARBA00004162"/>
    </source>
</evidence>
<dbReference type="AlphaFoldDB" id="A0A7I9YYB7"/>
<sequence length="614" mass="64897">MTIFGWVRKDLPLDGVEFGRYRLLSLIGEGGMGKVYKAHDTMMDRDVAIKVLPPELASEPNYERRFRREAHIAARLNEPHIIPIHEAGEIDGRLYLVMPIVEGTDVHELLQRDGPMSPARAVHIIEQLAAALDAAHAAGLVHRDIKPQNTLVTSRDFAYLIDFGIARDGSGSKLTGTDRIIGTMACMAPERFNSGVADARSDVYALACMLHECLTGELPFPGDSMEQQITAHLMLDPPRPSHIRADVPNGFDDVIATGMAKNPDERYQSAHALATAARRALTAAPVAAPTRRHDLPAPGARDDGPTRILPGTPRAVRQPVGRPVPAAMQQRAPGWGPPQPPPQPQPPPNWSHPAPIRPAPTRRRGPLIAGIVVAVVILTVGALTVTLLTRSDSGASRTATATTAKSALPSETTVAPISEDALQGLLLTSDQVSAAFGAPAMTLTSTVNTLPGNGTASVSDQACVPLAAAASSAVYADSGWTAVRGQEFKYPASGPPVHDVVQFAVLFTSARDAVAFFAASAQRWEGCSDRQFTVSAPGSGFPDTVEKVGPVANNNGTLSATLTNAANSAINCQRAFTVANNVAVDVQACNSSPTSDAVAVSVAHQIANKVRKTM</sequence>
<feature type="compositionally biased region" description="Basic and acidic residues" evidence="16">
    <location>
        <begin position="291"/>
        <end position="305"/>
    </location>
</feature>
<evidence type="ECO:0000256" key="15">
    <source>
        <dbReference type="PROSITE-ProRule" id="PRU10141"/>
    </source>
</evidence>
<evidence type="ECO:0000256" key="3">
    <source>
        <dbReference type="ARBA" id="ARBA00022475"/>
    </source>
</evidence>
<comment type="catalytic activity">
    <reaction evidence="14">
        <text>L-seryl-[protein] + ATP = O-phospho-L-seryl-[protein] + ADP + H(+)</text>
        <dbReference type="Rhea" id="RHEA:17989"/>
        <dbReference type="Rhea" id="RHEA-COMP:9863"/>
        <dbReference type="Rhea" id="RHEA-COMP:11604"/>
        <dbReference type="ChEBI" id="CHEBI:15378"/>
        <dbReference type="ChEBI" id="CHEBI:29999"/>
        <dbReference type="ChEBI" id="CHEBI:30616"/>
        <dbReference type="ChEBI" id="CHEBI:83421"/>
        <dbReference type="ChEBI" id="CHEBI:456216"/>
        <dbReference type="EC" id="2.7.11.1"/>
    </reaction>
</comment>
<accession>A0A7I9YYB7</accession>
<dbReference type="PROSITE" id="PS00108">
    <property type="entry name" value="PROTEIN_KINASE_ST"/>
    <property type="match status" value="1"/>
</dbReference>
<dbReference type="GO" id="GO:0004674">
    <property type="term" value="F:protein serine/threonine kinase activity"/>
    <property type="evidence" value="ECO:0007669"/>
    <property type="project" value="UniProtKB-KW"/>
</dbReference>
<evidence type="ECO:0000313" key="20">
    <source>
        <dbReference type="Proteomes" id="UP000465360"/>
    </source>
</evidence>
<evidence type="ECO:0000313" key="19">
    <source>
        <dbReference type="EMBL" id="GFG93507.1"/>
    </source>
</evidence>
<evidence type="ECO:0000256" key="10">
    <source>
        <dbReference type="ARBA" id="ARBA00022840"/>
    </source>
</evidence>
<keyword evidence="4" id="KW-0723">Serine/threonine-protein kinase</keyword>
<dbReference type="InterPro" id="IPR008271">
    <property type="entry name" value="Ser/Thr_kinase_AS"/>
</dbReference>
<feature type="domain" description="Protein kinase" evidence="18">
    <location>
        <begin position="21"/>
        <end position="281"/>
    </location>
</feature>
<evidence type="ECO:0000256" key="17">
    <source>
        <dbReference type="SAM" id="Phobius"/>
    </source>
</evidence>
<feature type="transmembrane region" description="Helical" evidence="17">
    <location>
        <begin position="367"/>
        <end position="388"/>
    </location>
</feature>
<dbReference type="InterPro" id="IPR000719">
    <property type="entry name" value="Prot_kinase_dom"/>
</dbReference>
<dbReference type="FunFam" id="3.30.200.20:FF:000035">
    <property type="entry name" value="Serine/threonine protein kinase Stk1"/>
    <property type="match status" value="1"/>
</dbReference>
<dbReference type="InterPro" id="IPR011009">
    <property type="entry name" value="Kinase-like_dom_sf"/>
</dbReference>
<keyword evidence="7 17" id="KW-0812">Transmembrane</keyword>
<evidence type="ECO:0000259" key="18">
    <source>
        <dbReference type="PROSITE" id="PS50011"/>
    </source>
</evidence>
<dbReference type="CDD" id="cd14014">
    <property type="entry name" value="STKc_PknB_like"/>
    <property type="match status" value="1"/>
</dbReference>
<dbReference type="EC" id="2.7.11.1" evidence="2"/>
<dbReference type="Gene3D" id="1.10.510.10">
    <property type="entry name" value="Transferase(Phosphotransferase) domain 1"/>
    <property type="match status" value="1"/>
</dbReference>
<keyword evidence="8 15" id="KW-0547">Nucleotide-binding</keyword>
<dbReference type="InterPro" id="IPR026954">
    <property type="entry name" value="PknH-like_Extracell"/>
</dbReference>
<evidence type="ECO:0000256" key="12">
    <source>
        <dbReference type="ARBA" id="ARBA00023136"/>
    </source>
</evidence>
<dbReference type="EMBL" id="BLKZ01000002">
    <property type="protein sequence ID" value="GFG93507.1"/>
    <property type="molecule type" value="Genomic_DNA"/>
</dbReference>
<keyword evidence="6" id="KW-0808">Transferase</keyword>
<keyword evidence="3" id="KW-1003">Cell membrane</keyword>
<keyword evidence="10 15" id="KW-0067">ATP-binding</keyword>
<evidence type="ECO:0000256" key="7">
    <source>
        <dbReference type="ARBA" id="ARBA00022692"/>
    </source>
</evidence>
<evidence type="ECO:0000256" key="8">
    <source>
        <dbReference type="ARBA" id="ARBA00022741"/>
    </source>
</evidence>
<evidence type="ECO:0000256" key="9">
    <source>
        <dbReference type="ARBA" id="ARBA00022777"/>
    </source>
</evidence>
<evidence type="ECO:0000256" key="11">
    <source>
        <dbReference type="ARBA" id="ARBA00022989"/>
    </source>
</evidence>
<evidence type="ECO:0000256" key="5">
    <source>
        <dbReference type="ARBA" id="ARBA00022553"/>
    </source>
</evidence>
<dbReference type="GO" id="GO:0045717">
    <property type="term" value="P:negative regulation of fatty acid biosynthetic process"/>
    <property type="evidence" value="ECO:0007669"/>
    <property type="project" value="UniProtKB-ARBA"/>
</dbReference>
<keyword evidence="11 17" id="KW-1133">Transmembrane helix</keyword>
<comment type="caution">
    <text evidence="19">The sequence shown here is derived from an EMBL/GenBank/DDBJ whole genome shotgun (WGS) entry which is preliminary data.</text>
</comment>
<evidence type="ECO:0000256" key="14">
    <source>
        <dbReference type="ARBA" id="ARBA00048679"/>
    </source>
</evidence>
<evidence type="ECO:0000256" key="4">
    <source>
        <dbReference type="ARBA" id="ARBA00022527"/>
    </source>
</evidence>
<dbReference type="Gene3D" id="3.40.1000.70">
    <property type="entry name" value="PknH-like extracellular domain"/>
    <property type="match status" value="1"/>
</dbReference>